<evidence type="ECO:0000256" key="2">
    <source>
        <dbReference type="ARBA" id="ARBA00022475"/>
    </source>
</evidence>
<feature type="domain" description="Glycosyltransferase RgtA/B/C/D-like" evidence="10">
    <location>
        <begin position="65"/>
        <end position="226"/>
    </location>
</feature>
<reference evidence="11" key="1">
    <citation type="submission" date="2022-03" db="EMBL/GenBank/DDBJ databases">
        <authorList>
            <person name="Woo C.Y."/>
        </authorList>
    </citation>
    <scope>NUCLEOTIDE SEQUENCE</scope>
    <source>
        <strain evidence="11">CYS-02</strain>
    </source>
</reference>
<protein>
    <submittedName>
        <fullName evidence="11">Glycosyltransferase family 39 protein</fullName>
    </submittedName>
</protein>
<comment type="subcellular location">
    <subcellularLocation>
        <location evidence="1">Cell membrane</location>
        <topology evidence="1">Multi-pass membrane protein</topology>
    </subcellularLocation>
</comment>
<dbReference type="InterPro" id="IPR038731">
    <property type="entry name" value="RgtA/B/C-like"/>
</dbReference>
<dbReference type="GO" id="GO:0005886">
    <property type="term" value="C:plasma membrane"/>
    <property type="evidence" value="ECO:0007669"/>
    <property type="project" value="UniProtKB-SubCell"/>
</dbReference>
<feature type="transmembrane region" description="Helical" evidence="9">
    <location>
        <begin position="261"/>
        <end position="281"/>
    </location>
</feature>
<evidence type="ECO:0000256" key="6">
    <source>
        <dbReference type="ARBA" id="ARBA00022989"/>
    </source>
</evidence>
<dbReference type="GO" id="GO:0009103">
    <property type="term" value="P:lipopolysaccharide biosynthetic process"/>
    <property type="evidence" value="ECO:0007669"/>
    <property type="project" value="UniProtKB-ARBA"/>
</dbReference>
<evidence type="ECO:0000256" key="5">
    <source>
        <dbReference type="ARBA" id="ARBA00022692"/>
    </source>
</evidence>
<keyword evidence="4" id="KW-0808">Transferase</keyword>
<feature type="transmembrane region" description="Helical" evidence="9">
    <location>
        <begin position="302"/>
        <end position="319"/>
    </location>
</feature>
<evidence type="ECO:0000256" key="3">
    <source>
        <dbReference type="ARBA" id="ARBA00022676"/>
    </source>
</evidence>
<dbReference type="GO" id="GO:0010041">
    <property type="term" value="P:response to iron(III) ion"/>
    <property type="evidence" value="ECO:0007669"/>
    <property type="project" value="TreeGrafter"/>
</dbReference>
<name>A0A9X1VYZ0_9BURK</name>
<sequence length="531" mass="57962">MPRAPASERRLSWLTLAALFLLLLVLAAWRPLAVPDEGRYGEIGRWMLQSGDWLAPRLNGIPFFHKPPYLYWLEAASLAVFGAQVWAVRLVPALHAGLMLLALYLAGRSIAGERVARRAALMLGTSLAFLIGGQYVNHDMLVAAWIGVAIWCFGLAFMHGERPHANLARLGFVACALGVLSKGLIGLVLPGLALFLWLLWTRQFRKLLYLPWLSGLALFALIAVPWFVLAEQRFPGMLAYLFGTQQFGRYTATTFNNARPWWFYLLCLLVLLFPWVFFALYQAKVQVRRSSDAIVSVASKNGVSLCWIWLAAIIGFFSIPNSKLIGYALPVIPPLALLAALGYERLLGGHRASRAVFAALCALAIGVAVAANVVAGRYSRGTGSLDVAQALACAAAPGDRIYAVGEFPYDLPFYIQAQHPMIVVQDWPELRRSAGDNWRRELFEGADFDAGAAQVLQPPEALAAARGQPGNWVLAPRGVAVDGFARVAQGSRWVLYRSAPAAGTLAPEGPEAAQHKGLPGCDHQGAEQRQQ</sequence>
<keyword evidence="6 9" id="KW-1133">Transmembrane helix</keyword>
<dbReference type="RefSeq" id="WP_243309607.1">
    <property type="nucleotide sequence ID" value="NZ_JALGBI010000003.1"/>
</dbReference>
<feature type="transmembrane region" description="Helical" evidence="9">
    <location>
        <begin position="142"/>
        <end position="158"/>
    </location>
</feature>
<dbReference type="InterPro" id="IPR050297">
    <property type="entry name" value="LipidA_mod_glycosyltrf_83"/>
</dbReference>
<dbReference type="GO" id="GO:0016763">
    <property type="term" value="F:pentosyltransferase activity"/>
    <property type="evidence" value="ECO:0007669"/>
    <property type="project" value="TreeGrafter"/>
</dbReference>
<dbReference type="PANTHER" id="PTHR33908">
    <property type="entry name" value="MANNOSYLTRANSFERASE YKCB-RELATED"/>
    <property type="match status" value="1"/>
</dbReference>
<evidence type="ECO:0000256" key="1">
    <source>
        <dbReference type="ARBA" id="ARBA00004651"/>
    </source>
</evidence>
<evidence type="ECO:0000259" key="10">
    <source>
        <dbReference type="Pfam" id="PF13231"/>
    </source>
</evidence>
<dbReference type="EMBL" id="JALGBI010000003">
    <property type="protein sequence ID" value="MCJ0766032.1"/>
    <property type="molecule type" value="Genomic_DNA"/>
</dbReference>
<feature type="region of interest" description="Disordered" evidence="8">
    <location>
        <begin position="505"/>
        <end position="531"/>
    </location>
</feature>
<evidence type="ECO:0000256" key="9">
    <source>
        <dbReference type="SAM" id="Phobius"/>
    </source>
</evidence>
<feature type="transmembrane region" description="Helical" evidence="9">
    <location>
        <begin position="212"/>
        <end position="230"/>
    </location>
</feature>
<dbReference type="Pfam" id="PF13231">
    <property type="entry name" value="PMT_2"/>
    <property type="match status" value="1"/>
</dbReference>
<evidence type="ECO:0000313" key="12">
    <source>
        <dbReference type="Proteomes" id="UP001139447"/>
    </source>
</evidence>
<keyword evidence="3" id="KW-0328">Glycosyltransferase</keyword>
<keyword evidence="5 9" id="KW-0812">Transmembrane</keyword>
<gene>
    <name evidence="11" type="ORF">MMF98_22690</name>
</gene>
<organism evidence="11 12">
    <name type="scientific">Variovorax terrae</name>
    <dbReference type="NCBI Taxonomy" id="2923278"/>
    <lineage>
        <taxon>Bacteria</taxon>
        <taxon>Pseudomonadati</taxon>
        <taxon>Pseudomonadota</taxon>
        <taxon>Betaproteobacteria</taxon>
        <taxon>Burkholderiales</taxon>
        <taxon>Comamonadaceae</taxon>
        <taxon>Variovorax</taxon>
    </lineage>
</organism>
<dbReference type="AlphaFoldDB" id="A0A9X1VYZ0"/>
<feature type="transmembrane region" description="Helical" evidence="9">
    <location>
        <begin position="170"/>
        <end position="200"/>
    </location>
</feature>
<dbReference type="Proteomes" id="UP001139447">
    <property type="component" value="Unassembled WGS sequence"/>
</dbReference>
<proteinExistence type="predicted"/>
<accession>A0A9X1VYZ0</accession>
<feature type="transmembrane region" description="Helical" evidence="9">
    <location>
        <begin position="325"/>
        <end position="343"/>
    </location>
</feature>
<comment type="caution">
    <text evidence="11">The sequence shown here is derived from an EMBL/GenBank/DDBJ whole genome shotgun (WGS) entry which is preliminary data.</text>
</comment>
<evidence type="ECO:0000256" key="4">
    <source>
        <dbReference type="ARBA" id="ARBA00022679"/>
    </source>
</evidence>
<keyword evidence="2" id="KW-1003">Cell membrane</keyword>
<feature type="transmembrane region" description="Helical" evidence="9">
    <location>
        <begin position="86"/>
        <end position="107"/>
    </location>
</feature>
<keyword evidence="7 9" id="KW-0472">Membrane</keyword>
<evidence type="ECO:0000256" key="7">
    <source>
        <dbReference type="ARBA" id="ARBA00023136"/>
    </source>
</evidence>
<evidence type="ECO:0000256" key="8">
    <source>
        <dbReference type="SAM" id="MobiDB-lite"/>
    </source>
</evidence>
<evidence type="ECO:0000313" key="11">
    <source>
        <dbReference type="EMBL" id="MCJ0766032.1"/>
    </source>
</evidence>
<dbReference type="PANTHER" id="PTHR33908:SF3">
    <property type="entry name" value="UNDECAPRENYL PHOSPHATE-ALPHA-4-AMINO-4-DEOXY-L-ARABINOSE ARABINOSYL TRANSFERASE"/>
    <property type="match status" value="1"/>
</dbReference>
<feature type="transmembrane region" description="Helical" evidence="9">
    <location>
        <begin position="355"/>
        <end position="375"/>
    </location>
</feature>
<keyword evidence="12" id="KW-1185">Reference proteome</keyword>